<comment type="caution">
    <text evidence="13">Lacks conserved residue(s) required for the propagation of feature annotation.</text>
</comment>
<evidence type="ECO:0000256" key="2">
    <source>
        <dbReference type="ARBA" id="ARBA00005244"/>
    </source>
</evidence>
<comment type="domain">
    <text evidence="13">Has 2 endonuclease domains. The discontinuous RuvC-like domain cleaves the target DNA noncomplementary to crRNA while the HNH nuclease domain cleaves the target DNA complementary to crRNA.</text>
</comment>
<organism evidence="15 16">
    <name type="scientific">Dehalobacterium formicoaceticum</name>
    <dbReference type="NCBI Taxonomy" id="51515"/>
    <lineage>
        <taxon>Bacteria</taxon>
        <taxon>Bacillati</taxon>
        <taxon>Bacillota</taxon>
        <taxon>Clostridia</taxon>
        <taxon>Eubacteriales</taxon>
        <taxon>Peptococcaceae</taxon>
        <taxon>Dehalobacterium</taxon>
    </lineage>
</organism>
<dbReference type="InterPro" id="IPR036397">
    <property type="entry name" value="RNaseH_sf"/>
</dbReference>
<dbReference type="Gene3D" id="1.10.30.50">
    <property type="match status" value="1"/>
</dbReference>
<accession>A0ABT1Y778</accession>
<evidence type="ECO:0000313" key="16">
    <source>
        <dbReference type="Proteomes" id="UP001524944"/>
    </source>
</evidence>
<reference evidence="15 16" key="1">
    <citation type="submission" date="2022-08" db="EMBL/GenBank/DDBJ databases">
        <title>Proteogenomics of the novel Dehalobacterium formicoaceticum strain EZ94 highlights a key role of methyltransferases during anaerobic dichloromethane degradation.</title>
        <authorList>
            <person name="Wasmund K."/>
        </authorList>
    </citation>
    <scope>NUCLEOTIDE SEQUENCE [LARGE SCALE GENOMIC DNA]</scope>
    <source>
        <strain evidence="15 16">EZ94</strain>
    </source>
</reference>
<evidence type="ECO:0000256" key="4">
    <source>
        <dbReference type="ARBA" id="ARBA00022723"/>
    </source>
</evidence>
<dbReference type="EMBL" id="JANPWE010000010">
    <property type="protein sequence ID" value="MCR6546737.1"/>
    <property type="molecule type" value="Genomic_DNA"/>
</dbReference>
<keyword evidence="10 13" id="KW-0238">DNA-binding</keyword>
<dbReference type="Pfam" id="PF22702">
    <property type="entry name" value="Cas9_RuvC"/>
    <property type="match status" value="1"/>
</dbReference>
<evidence type="ECO:0000256" key="9">
    <source>
        <dbReference type="ARBA" id="ARBA00023118"/>
    </source>
</evidence>
<comment type="cofactor">
    <cofactor evidence="1">
        <name>Mg(2+)</name>
        <dbReference type="ChEBI" id="CHEBI:18420"/>
    </cofactor>
</comment>
<dbReference type="Pfam" id="PF16592">
    <property type="entry name" value="Cas9_REC"/>
    <property type="match status" value="1"/>
</dbReference>
<dbReference type="Pfam" id="PF13395">
    <property type="entry name" value="HNH_4"/>
    <property type="match status" value="1"/>
</dbReference>
<dbReference type="Pfam" id="PF16595">
    <property type="entry name" value="Cas9_PI"/>
    <property type="match status" value="1"/>
</dbReference>
<sequence length="1341" mass="155504">MKKKFGDYYLGLDIGTDSIGWAVTDLNYKLQKLNGKALWGIRLFEGGKTAAERRIHRTARRRQQRKIQRIQLLQEIFAEEICKVDPGFFLRLKESKFYQEDKTVNQPYAFFNDVGFNDKDYHRKYPTIYHLRKALIDNEEEFDVRLVYLAVHHIIKSRGHFLFEGQNMESITSFPKVFNDLKVHLYDEFQIDFECENLDRVEEILKSKEIGIRDKKKQLGKLLDGDTKQKIAMIGLILGSPAKLSELFNDQSLNEAEINKVCFNNEDYETNKDQLAALLDDRMFYLEKLKAIYDWSVLANIRQGEKYLSYTKTAVYEKHKKDLKLLKKVVKTYRSEKYHEVFSDPAVKNNYCAYVGLCKKNNKKIAVNKKCVQQDEVCKYLEGLLKNIDTEDPEYLYIMKELENKTLLPKQTSKDNGVIPYQMHREELEVILNNASRYLNFLNEVDETGLSAKEKIIKILTFRIPYYVGPLNDAHKDKGKSNCWIIKRAQEKILPWNFEEVVDLEASAEGFIRRMTNKCTYLFGADVIPKNSLLYSEYMVLNELNNLKINGEGISVDLKQKIYADLFMKYTKVTMKRLRDYLEAEGVIGKQDEISGIDGDFKTSLTSYLDFKRRIGDKVSNVTMVEDIICWIVLFGDDTYLLKGRIKKHYGDELSDKEINNLTSLKYSGWGRFSKEFLEDIVHKDKGTGVCLNIISALRNTNNNLMQLLSGRFDYLDEVEKYNASQTGTPSEITYEMVEDLYVSPAVKRSIWQTLLIVKEIAKVMQSQPKKVFVEMTRADAQKKPTKSRKDKLVELYNACKTEERNWSEEIAGKTDGDLRSDRLYLYYTQMGRCMYTGESINLENLFDQNIYDVDHIFPRSRIKDDSLENRVLVKRTINHDKSDRYPLSREIQEKNRDFWKSLYNKNFIGQKKYDRLTRTIPFSQDELADFIARQVVETSQSTKAVADILKKTFDTSEIVYVKAGNVSDFRQWADLIKVRDINDYHHAKDAYLNIVVGNVYNTKFTHSPINFIKEYHGKQYNLNRMYDFDVARNGLTAWKAGENGTIIDVKKVMAKNNILFTRYATESKGALFDQMIVRKGTGQLPIKSSDPRLSDIGKYGGYNKVAGAYFMLAEHDHKKKKVRTIEYVPVHLAKQLEGDNEAKLRYSLENLKLKNARILLSKIKINTLFDIDGFKMHLSGRTGDRLIFKGANQLCIGRDDELYLKNVLKYLNRSKEAKRELPITVFDGISEEENNRIYEVYQQKLQNTVYNVRLSAQVEKFEKGREKFGGSSFGQQCKLLAEALYLFQCNSVSADLSLIGGAKNAGIIVLPKDISKNKQAKIINQSPTGIFTQEVDLLKL</sequence>
<keyword evidence="7" id="KW-0460">Magnesium</keyword>
<feature type="domain" description="HNH Cas9-type" evidence="14">
    <location>
        <begin position="774"/>
        <end position="936"/>
    </location>
</feature>
<comment type="similarity">
    <text evidence="2">Belongs to the CRISPR-associated protein Cas9 family. Subtype II-A subfamily.</text>
</comment>
<evidence type="ECO:0000256" key="8">
    <source>
        <dbReference type="ARBA" id="ARBA00022884"/>
    </source>
</evidence>
<dbReference type="NCBIfam" id="TIGR01865">
    <property type="entry name" value="cas_Csn1"/>
    <property type="match status" value="1"/>
</dbReference>
<comment type="subunit">
    <text evidence="12 13">Monomer. Binds crRNA and tracrRNA.</text>
</comment>
<protein>
    <recommendedName>
        <fullName evidence="13">CRISPR-associated endonuclease Cas9</fullName>
        <ecNumber evidence="13">3.1.-.-</ecNumber>
    </recommendedName>
</protein>
<dbReference type="EC" id="3.1.-.-" evidence="13"/>
<evidence type="ECO:0000256" key="12">
    <source>
        <dbReference type="ARBA" id="ARBA00046380"/>
    </source>
</evidence>
<dbReference type="InterPro" id="IPR055228">
    <property type="entry name" value="Cas9_RuvC"/>
</dbReference>
<dbReference type="InterPro" id="IPR032239">
    <property type="entry name" value="Cas9-BH"/>
</dbReference>
<dbReference type="InterPro" id="IPR032240">
    <property type="entry name" value="Cas9_REC"/>
</dbReference>
<keyword evidence="8 13" id="KW-0694">RNA-binding</keyword>
<evidence type="ECO:0000256" key="1">
    <source>
        <dbReference type="ARBA" id="ARBA00001946"/>
    </source>
</evidence>
<keyword evidence="4" id="KW-0479">Metal-binding</keyword>
<feature type="active site" description="Proton acceptor for HNH nuclease domain" evidence="13">
    <location>
        <position position="856"/>
    </location>
</feature>
<name>A0ABT1Y778_9FIRM</name>
<dbReference type="Gene3D" id="3.30.420.10">
    <property type="entry name" value="Ribonuclease H-like superfamily/Ribonuclease H"/>
    <property type="match status" value="1"/>
</dbReference>
<dbReference type="Pfam" id="PF16593">
    <property type="entry name" value="Cas9-BH"/>
    <property type="match status" value="1"/>
</dbReference>
<feature type="active site" description="For RuvC-like nuclease domain" evidence="13">
    <location>
        <position position="13"/>
    </location>
</feature>
<evidence type="ECO:0000259" key="14">
    <source>
        <dbReference type="PROSITE" id="PS51749"/>
    </source>
</evidence>
<dbReference type="InterPro" id="IPR032237">
    <property type="entry name" value="Cas9_PI"/>
</dbReference>
<evidence type="ECO:0000256" key="10">
    <source>
        <dbReference type="ARBA" id="ARBA00023125"/>
    </source>
</evidence>
<comment type="similarity">
    <text evidence="13">Belongs to the CRISPR-associated Cas9 family.</text>
</comment>
<evidence type="ECO:0000256" key="7">
    <source>
        <dbReference type="ARBA" id="ARBA00022842"/>
    </source>
</evidence>
<evidence type="ECO:0000256" key="6">
    <source>
        <dbReference type="ARBA" id="ARBA00022801"/>
    </source>
</evidence>
<dbReference type="InterPro" id="IPR003615">
    <property type="entry name" value="HNH_nuc"/>
</dbReference>
<evidence type="ECO:0000256" key="3">
    <source>
        <dbReference type="ARBA" id="ARBA00022722"/>
    </source>
</evidence>
<dbReference type="InterPro" id="IPR033114">
    <property type="entry name" value="HNH_CAS9"/>
</dbReference>
<evidence type="ECO:0000256" key="11">
    <source>
        <dbReference type="ARBA" id="ARBA00023211"/>
    </source>
</evidence>
<dbReference type="InterPro" id="IPR028629">
    <property type="entry name" value="Cas9"/>
</dbReference>
<comment type="caution">
    <text evidence="15">The sequence shown here is derived from an EMBL/GenBank/DDBJ whole genome shotgun (WGS) entry which is preliminary data.</text>
</comment>
<comment type="function">
    <text evidence="13">CRISPR (clustered regularly interspaced short palindromic repeat) is an adaptive immune system that provides protection against mobile genetic elements (viruses, transposable elements and conjugative plasmids). CRISPR clusters contain spacers, sequences complementary to antecedent mobile elements, and target invading nucleic acids. CRISPR clusters are transcribed and processed into CRISPR RNA (crRNA). In type II CRISPR systems correct processing of pre-crRNA requires a trans-encoded small RNA (tracrRNA), endogenous ribonuclease 3 (rnc) and this protein. The tracrRNA serves as a guide for ribonuclease 3-aided processing of pre-crRNA. Subsequently Cas9/crRNA/tracrRNA endonucleolytically cleaves linear or circular dsDNA target complementary to the spacer; Cas9 is inactive in the absence of the 2 guide RNAs (gRNA). Cas9 recognizes the protospacer adjacent motif (PAM) in the CRISPR repeat sequences to help distinguish self versus nonself, as targets within the bacterial CRISPR locus do not have PAMs. PAM recognition is also required for catalytic activity.</text>
</comment>
<keyword evidence="16" id="KW-1185">Reference proteome</keyword>
<dbReference type="GO" id="GO:0004519">
    <property type="term" value="F:endonuclease activity"/>
    <property type="evidence" value="ECO:0007669"/>
    <property type="project" value="UniProtKB-KW"/>
</dbReference>
<evidence type="ECO:0000256" key="5">
    <source>
        <dbReference type="ARBA" id="ARBA00022759"/>
    </source>
</evidence>
<dbReference type="PROSITE" id="PS51749">
    <property type="entry name" value="HNH_CAS9"/>
    <property type="match status" value="1"/>
</dbReference>
<gene>
    <name evidence="13 15" type="primary">cas9</name>
    <name evidence="15" type="ORF">NVS47_14660</name>
</gene>
<dbReference type="RefSeq" id="WP_089612183.1">
    <property type="nucleotide sequence ID" value="NZ_CP022121.1"/>
</dbReference>
<keyword evidence="11" id="KW-0464">Manganese</keyword>
<dbReference type="HAMAP" id="MF_01480">
    <property type="entry name" value="Cas9"/>
    <property type="match status" value="1"/>
</dbReference>
<keyword evidence="3 13" id="KW-0540">Nuclease</keyword>
<proteinExistence type="inferred from homology"/>
<evidence type="ECO:0000256" key="13">
    <source>
        <dbReference type="HAMAP-Rule" id="MF_01480"/>
    </source>
</evidence>
<evidence type="ECO:0000313" key="15">
    <source>
        <dbReference type="EMBL" id="MCR6546737.1"/>
    </source>
</evidence>
<keyword evidence="9 13" id="KW-0051">Antiviral defense</keyword>
<keyword evidence="5 13" id="KW-0255">Endonuclease</keyword>
<dbReference type="Proteomes" id="UP001524944">
    <property type="component" value="Unassembled WGS sequence"/>
</dbReference>
<keyword evidence="6 13" id="KW-0378">Hydrolase</keyword>